<protein>
    <submittedName>
        <fullName evidence="1">Uncharacterized protein</fullName>
    </submittedName>
</protein>
<dbReference type="EMBL" id="KN835750">
    <property type="protein sequence ID" value="KIK34467.1"/>
    <property type="molecule type" value="Genomic_DNA"/>
</dbReference>
<dbReference type="HOGENOM" id="CLU_1639526_0_0_1"/>
<accession>A0A0D0AJQ6</accession>
<reference evidence="2" key="2">
    <citation type="submission" date="2015-01" db="EMBL/GenBank/DDBJ databases">
        <title>Evolutionary Origins and Diversification of the Mycorrhizal Mutualists.</title>
        <authorList>
            <consortium name="DOE Joint Genome Institute"/>
            <consortium name="Mycorrhizal Genomics Consortium"/>
            <person name="Kohler A."/>
            <person name="Kuo A."/>
            <person name="Nagy L.G."/>
            <person name="Floudas D."/>
            <person name="Copeland A."/>
            <person name="Barry K.W."/>
            <person name="Cichocki N."/>
            <person name="Veneault-Fourrey C."/>
            <person name="LaButti K."/>
            <person name="Lindquist E.A."/>
            <person name="Lipzen A."/>
            <person name="Lundell T."/>
            <person name="Morin E."/>
            <person name="Murat C."/>
            <person name="Riley R."/>
            <person name="Ohm R."/>
            <person name="Sun H."/>
            <person name="Tunlid A."/>
            <person name="Henrissat B."/>
            <person name="Grigoriev I.V."/>
            <person name="Hibbett D.S."/>
            <person name="Martin F."/>
        </authorList>
    </citation>
    <scope>NUCLEOTIDE SEQUENCE [LARGE SCALE GENOMIC DNA]</scope>
    <source>
        <strain evidence="2">UH-Slu-Lm8-n1</strain>
    </source>
</reference>
<dbReference type="AlphaFoldDB" id="A0A0D0AJQ6"/>
<organism evidence="1 2">
    <name type="scientific">Suillus luteus UH-Slu-Lm8-n1</name>
    <dbReference type="NCBI Taxonomy" id="930992"/>
    <lineage>
        <taxon>Eukaryota</taxon>
        <taxon>Fungi</taxon>
        <taxon>Dikarya</taxon>
        <taxon>Basidiomycota</taxon>
        <taxon>Agaricomycotina</taxon>
        <taxon>Agaricomycetes</taxon>
        <taxon>Agaricomycetidae</taxon>
        <taxon>Boletales</taxon>
        <taxon>Suillineae</taxon>
        <taxon>Suillaceae</taxon>
        <taxon>Suillus</taxon>
    </lineage>
</organism>
<dbReference type="Proteomes" id="UP000054485">
    <property type="component" value="Unassembled WGS sequence"/>
</dbReference>
<dbReference type="InParanoid" id="A0A0D0AJQ6"/>
<sequence length="185" mass="18882">MGASTGLSSSTPLYSSLYPTSNSSSSGSLSTMTSLPGYVPYPTISPIPLPPSSSSFAASTTVGAEMSTSIDYSLSADPSDTATASASSPSISASTSTITPFPATLIISTTKIDTYSAPSATAPWTSTLILTSVLSAHPTIAWTTTTSGVLSTAVVDTAGNRYVLWFFAKARPRLRGVICLYNGAL</sequence>
<reference evidence="1 2" key="1">
    <citation type="submission" date="2014-04" db="EMBL/GenBank/DDBJ databases">
        <authorList>
            <consortium name="DOE Joint Genome Institute"/>
            <person name="Kuo A."/>
            <person name="Ruytinx J."/>
            <person name="Rineau F."/>
            <person name="Colpaert J."/>
            <person name="Kohler A."/>
            <person name="Nagy L.G."/>
            <person name="Floudas D."/>
            <person name="Copeland A."/>
            <person name="Barry K.W."/>
            <person name="Cichocki N."/>
            <person name="Veneault-Fourrey C."/>
            <person name="LaButti K."/>
            <person name="Lindquist E.A."/>
            <person name="Lipzen A."/>
            <person name="Lundell T."/>
            <person name="Morin E."/>
            <person name="Murat C."/>
            <person name="Sun H."/>
            <person name="Tunlid A."/>
            <person name="Henrissat B."/>
            <person name="Grigoriev I.V."/>
            <person name="Hibbett D.S."/>
            <person name="Martin F."/>
            <person name="Nordberg H.P."/>
            <person name="Cantor M.N."/>
            <person name="Hua S.X."/>
        </authorList>
    </citation>
    <scope>NUCLEOTIDE SEQUENCE [LARGE SCALE GENOMIC DNA]</scope>
    <source>
        <strain evidence="1 2">UH-Slu-Lm8-n1</strain>
    </source>
</reference>
<proteinExistence type="predicted"/>
<evidence type="ECO:0000313" key="1">
    <source>
        <dbReference type="EMBL" id="KIK34467.1"/>
    </source>
</evidence>
<dbReference type="OrthoDB" id="2693396at2759"/>
<evidence type="ECO:0000313" key="2">
    <source>
        <dbReference type="Proteomes" id="UP000054485"/>
    </source>
</evidence>
<gene>
    <name evidence="1" type="ORF">CY34DRAFT_812879</name>
</gene>
<name>A0A0D0AJQ6_9AGAM</name>
<keyword evidence="2" id="KW-1185">Reference proteome</keyword>